<dbReference type="PANTHER" id="PTHR47701">
    <property type="entry name" value="PROTEIN MODIFIER OF SNC1 11"/>
    <property type="match status" value="1"/>
</dbReference>
<dbReference type="Pfam" id="PF18592">
    <property type="entry name" value="Tho1_MOS11_C"/>
    <property type="match status" value="1"/>
</dbReference>
<dbReference type="STRING" id="1590841.A0A2R6QKI0"/>
<dbReference type="InterPro" id="IPR044209">
    <property type="entry name" value="MOS11"/>
</dbReference>
<keyword evidence="4" id="KW-1185">Reference proteome</keyword>
<dbReference type="OrthoDB" id="5837849at2759"/>
<feature type="compositionally biased region" description="Low complexity" evidence="1">
    <location>
        <begin position="47"/>
        <end position="64"/>
    </location>
</feature>
<protein>
    <submittedName>
        <fullName evidence="3">Protein MODIFIER OF like</fullName>
    </submittedName>
</protein>
<reference evidence="3 4" key="1">
    <citation type="submission" date="2017-07" db="EMBL/GenBank/DDBJ databases">
        <title>An improved, manually edited Actinidia chinensis var. chinensis (kiwifruit) genome highlights the challenges associated with draft genomes and gene prediction in plants.</title>
        <authorList>
            <person name="Pilkington S."/>
            <person name="Crowhurst R."/>
            <person name="Hilario E."/>
            <person name="Nardozza S."/>
            <person name="Fraser L."/>
            <person name="Peng Y."/>
            <person name="Gunaseelan K."/>
            <person name="Simpson R."/>
            <person name="Tahir J."/>
            <person name="Deroles S."/>
            <person name="Templeton K."/>
            <person name="Luo Z."/>
            <person name="Davy M."/>
            <person name="Cheng C."/>
            <person name="Mcneilage M."/>
            <person name="Scaglione D."/>
            <person name="Liu Y."/>
            <person name="Zhang Q."/>
            <person name="Datson P."/>
            <person name="De Silva N."/>
            <person name="Gardiner S."/>
            <person name="Bassett H."/>
            <person name="Chagne D."/>
            <person name="Mccallum J."/>
            <person name="Dzierzon H."/>
            <person name="Deng C."/>
            <person name="Wang Y.-Y."/>
            <person name="Barron N."/>
            <person name="Manako K."/>
            <person name="Bowen J."/>
            <person name="Foster T."/>
            <person name="Erridge Z."/>
            <person name="Tiffin H."/>
            <person name="Waite C."/>
            <person name="Davies K."/>
            <person name="Grierson E."/>
            <person name="Laing W."/>
            <person name="Kirk R."/>
            <person name="Chen X."/>
            <person name="Wood M."/>
            <person name="Montefiori M."/>
            <person name="Brummell D."/>
            <person name="Schwinn K."/>
            <person name="Catanach A."/>
            <person name="Fullerton C."/>
            <person name="Li D."/>
            <person name="Meiyalaghan S."/>
            <person name="Nieuwenhuizen N."/>
            <person name="Read N."/>
            <person name="Prakash R."/>
            <person name="Hunter D."/>
            <person name="Zhang H."/>
            <person name="Mckenzie M."/>
            <person name="Knabel M."/>
            <person name="Harris A."/>
            <person name="Allan A."/>
            <person name="Chen A."/>
            <person name="Janssen B."/>
            <person name="Plunkett B."/>
            <person name="Dwamena C."/>
            <person name="Voogd C."/>
            <person name="Leif D."/>
            <person name="Lafferty D."/>
            <person name="Souleyre E."/>
            <person name="Varkonyi-Gasic E."/>
            <person name="Gambi F."/>
            <person name="Hanley J."/>
            <person name="Yao J.-L."/>
            <person name="Cheung J."/>
            <person name="David K."/>
            <person name="Warren B."/>
            <person name="Marsh K."/>
            <person name="Snowden K."/>
            <person name="Lin-Wang K."/>
            <person name="Brian L."/>
            <person name="Martinez-Sanchez M."/>
            <person name="Wang M."/>
            <person name="Ileperuma N."/>
            <person name="Macnee N."/>
            <person name="Campin R."/>
            <person name="Mcatee P."/>
            <person name="Drummond R."/>
            <person name="Espley R."/>
            <person name="Ireland H."/>
            <person name="Wu R."/>
            <person name="Atkinson R."/>
            <person name="Karunairetnam S."/>
            <person name="Bulley S."/>
            <person name="Chunkath S."/>
            <person name="Hanley Z."/>
            <person name="Storey R."/>
            <person name="Thrimawithana A."/>
            <person name="Thomson S."/>
            <person name="David C."/>
            <person name="Testolin R."/>
        </authorList>
    </citation>
    <scope>NUCLEOTIDE SEQUENCE [LARGE SCALE GENOMIC DNA]</scope>
    <source>
        <strain evidence="4">cv. Red5</strain>
        <tissue evidence="3">Young leaf</tissue>
    </source>
</reference>
<feature type="compositionally biased region" description="Low complexity" evidence="1">
    <location>
        <begin position="22"/>
        <end position="32"/>
    </location>
</feature>
<evidence type="ECO:0000259" key="2">
    <source>
        <dbReference type="Pfam" id="PF18592"/>
    </source>
</evidence>
<comment type="caution">
    <text evidence="3">The sequence shown here is derived from an EMBL/GenBank/DDBJ whole genome shotgun (WGS) entry which is preliminary data.</text>
</comment>
<feature type="compositionally biased region" description="Low complexity" evidence="1">
    <location>
        <begin position="139"/>
        <end position="148"/>
    </location>
</feature>
<sequence length="239" mass="25562">MENQLKQIKHQKSAAHAPNACLLSPGLSLSPSMASATATAQNEENPIETPDQQQQEQPPLDPLISNAASSDVVESSPKYESKSVGDSPAVGSEAAKKDDGDASVTDIQKKIRRAKRFGMSVQPSEEEKRNSRAERFGTSSSSAINGSDASKKSEEQKRKARAERFGSLQSAPADEAVKKKARLARFAGVPKTDPLEEDKKKARAIRFSQPPSGAILQVNGKLNDIDIKVAIPSKVGGET</sequence>
<reference evidence="4" key="2">
    <citation type="journal article" date="2018" name="BMC Genomics">
        <title>A manually annotated Actinidia chinensis var. chinensis (kiwifruit) genome highlights the challenges associated with draft genomes and gene prediction in plants.</title>
        <authorList>
            <person name="Pilkington S.M."/>
            <person name="Crowhurst R."/>
            <person name="Hilario E."/>
            <person name="Nardozza S."/>
            <person name="Fraser L."/>
            <person name="Peng Y."/>
            <person name="Gunaseelan K."/>
            <person name="Simpson R."/>
            <person name="Tahir J."/>
            <person name="Deroles S.C."/>
            <person name="Templeton K."/>
            <person name="Luo Z."/>
            <person name="Davy M."/>
            <person name="Cheng C."/>
            <person name="McNeilage M."/>
            <person name="Scaglione D."/>
            <person name="Liu Y."/>
            <person name="Zhang Q."/>
            <person name="Datson P."/>
            <person name="De Silva N."/>
            <person name="Gardiner S.E."/>
            <person name="Bassett H."/>
            <person name="Chagne D."/>
            <person name="McCallum J."/>
            <person name="Dzierzon H."/>
            <person name="Deng C."/>
            <person name="Wang Y.Y."/>
            <person name="Barron L."/>
            <person name="Manako K."/>
            <person name="Bowen J."/>
            <person name="Foster T.M."/>
            <person name="Erridge Z.A."/>
            <person name="Tiffin H."/>
            <person name="Waite C.N."/>
            <person name="Davies K.M."/>
            <person name="Grierson E.P."/>
            <person name="Laing W.A."/>
            <person name="Kirk R."/>
            <person name="Chen X."/>
            <person name="Wood M."/>
            <person name="Montefiori M."/>
            <person name="Brummell D.A."/>
            <person name="Schwinn K.E."/>
            <person name="Catanach A."/>
            <person name="Fullerton C."/>
            <person name="Li D."/>
            <person name="Meiyalaghan S."/>
            <person name="Nieuwenhuizen N."/>
            <person name="Read N."/>
            <person name="Prakash R."/>
            <person name="Hunter D."/>
            <person name="Zhang H."/>
            <person name="McKenzie M."/>
            <person name="Knabel M."/>
            <person name="Harris A."/>
            <person name="Allan A.C."/>
            <person name="Gleave A."/>
            <person name="Chen A."/>
            <person name="Janssen B.J."/>
            <person name="Plunkett B."/>
            <person name="Ampomah-Dwamena C."/>
            <person name="Voogd C."/>
            <person name="Leif D."/>
            <person name="Lafferty D."/>
            <person name="Souleyre E.J.F."/>
            <person name="Varkonyi-Gasic E."/>
            <person name="Gambi F."/>
            <person name="Hanley J."/>
            <person name="Yao J.L."/>
            <person name="Cheung J."/>
            <person name="David K.M."/>
            <person name="Warren B."/>
            <person name="Marsh K."/>
            <person name="Snowden K.C."/>
            <person name="Lin-Wang K."/>
            <person name="Brian L."/>
            <person name="Martinez-Sanchez M."/>
            <person name="Wang M."/>
            <person name="Ileperuma N."/>
            <person name="Macnee N."/>
            <person name="Campin R."/>
            <person name="McAtee P."/>
            <person name="Drummond R.S.M."/>
            <person name="Espley R.V."/>
            <person name="Ireland H.S."/>
            <person name="Wu R."/>
            <person name="Atkinson R.G."/>
            <person name="Karunairetnam S."/>
            <person name="Bulley S."/>
            <person name="Chunkath S."/>
            <person name="Hanley Z."/>
            <person name="Storey R."/>
            <person name="Thrimawithana A.H."/>
            <person name="Thomson S."/>
            <person name="David C."/>
            <person name="Testolin R."/>
            <person name="Huang H."/>
            <person name="Hellens R.P."/>
            <person name="Schaffer R.J."/>
        </authorList>
    </citation>
    <scope>NUCLEOTIDE SEQUENCE [LARGE SCALE GENOMIC DNA]</scope>
    <source>
        <strain evidence="4">cv. Red5</strain>
    </source>
</reference>
<dbReference type="GO" id="GO:0005634">
    <property type="term" value="C:nucleus"/>
    <property type="evidence" value="ECO:0007669"/>
    <property type="project" value="TreeGrafter"/>
</dbReference>
<proteinExistence type="predicted"/>
<feature type="compositionally biased region" description="Basic and acidic residues" evidence="1">
    <location>
        <begin position="125"/>
        <end position="135"/>
    </location>
</feature>
<feature type="compositionally biased region" description="Polar residues" evidence="1">
    <location>
        <begin position="33"/>
        <end position="44"/>
    </location>
</feature>
<dbReference type="AlphaFoldDB" id="A0A2R6QKI0"/>
<evidence type="ECO:0000313" key="4">
    <source>
        <dbReference type="Proteomes" id="UP000241394"/>
    </source>
</evidence>
<evidence type="ECO:0000313" key="3">
    <source>
        <dbReference type="EMBL" id="PSS09907.1"/>
    </source>
</evidence>
<dbReference type="InParanoid" id="A0A2R6QKI0"/>
<dbReference type="Proteomes" id="UP000241394">
    <property type="component" value="Chromosome LG15"/>
</dbReference>
<name>A0A2R6QKI0_ACTCC</name>
<dbReference type="Gramene" id="PSS09907">
    <property type="protein sequence ID" value="PSS09907"/>
    <property type="gene ID" value="CEY00_Acc16886"/>
</dbReference>
<evidence type="ECO:0000256" key="1">
    <source>
        <dbReference type="SAM" id="MobiDB-lite"/>
    </source>
</evidence>
<gene>
    <name evidence="3" type="ORF">CEY00_Acc16886</name>
</gene>
<feature type="region of interest" description="Disordered" evidence="1">
    <location>
        <begin position="1"/>
        <end position="177"/>
    </location>
</feature>
<feature type="domain" description="THO1-MOS11 C-terminal" evidence="2">
    <location>
        <begin position="103"/>
        <end position="137"/>
    </location>
</feature>
<organism evidence="3 4">
    <name type="scientific">Actinidia chinensis var. chinensis</name>
    <name type="common">Chinese soft-hair kiwi</name>
    <dbReference type="NCBI Taxonomy" id="1590841"/>
    <lineage>
        <taxon>Eukaryota</taxon>
        <taxon>Viridiplantae</taxon>
        <taxon>Streptophyta</taxon>
        <taxon>Embryophyta</taxon>
        <taxon>Tracheophyta</taxon>
        <taxon>Spermatophyta</taxon>
        <taxon>Magnoliopsida</taxon>
        <taxon>eudicotyledons</taxon>
        <taxon>Gunneridae</taxon>
        <taxon>Pentapetalae</taxon>
        <taxon>asterids</taxon>
        <taxon>Ericales</taxon>
        <taxon>Actinidiaceae</taxon>
        <taxon>Actinidia</taxon>
    </lineage>
</organism>
<dbReference type="GO" id="GO:0016973">
    <property type="term" value="P:poly(A)+ mRNA export from nucleus"/>
    <property type="evidence" value="ECO:0007669"/>
    <property type="project" value="InterPro"/>
</dbReference>
<accession>A0A2R6QKI0</accession>
<dbReference type="InterPro" id="IPR040746">
    <property type="entry name" value="THO1_MOS11_C"/>
</dbReference>
<dbReference type="PANTHER" id="PTHR47701:SF2">
    <property type="entry name" value="PROTEIN MODIFIER OF SNC1 11"/>
    <property type="match status" value="1"/>
</dbReference>
<dbReference type="EMBL" id="NKQK01000015">
    <property type="protein sequence ID" value="PSS09907.1"/>
    <property type="molecule type" value="Genomic_DNA"/>
</dbReference>